<dbReference type="Gene3D" id="3.40.50.150">
    <property type="entry name" value="Vaccinia Virus protein VP39"/>
    <property type="match status" value="1"/>
</dbReference>
<protein>
    <recommendedName>
        <fullName evidence="7">WSC domain-containing protein</fullName>
    </recommendedName>
</protein>
<dbReference type="Proteomes" id="UP000434172">
    <property type="component" value="Unassembled WGS sequence"/>
</dbReference>
<feature type="domain" description="WSC" evidence="4">
    <location>
        <begin position="154"/>
        <end position="246"/>
    </location>
</feature>
<feature type="domain" description="WSC" evidence="4">
    <location>
        <begin position="274"/>
        <end position="367"/>
    </location>
</feature>
<dbReference type="PANTHER" id="PTHR45964">
    <property type="entry name" value="WSCD FAMILY MEMBER CG9164"/>
    <property type="match status" value="1"/>
</dbReference>
<feature type="region of interest" description="Disordered" evidence="2">
    <location>
        <begin position="899"/>
        <end position="939"/>
    </location>
</feature>
<feature type="domain" description="Apple" evidence="3">
    <location>
        <begin position="790"/>
        <end position="881"/>
    </location>
</feature>
<dbReference type="InterPro" id="IPR029063">
    <property type="entry name" value="SAM-dependent_MTases_sf"/>
</dbReference>
<evidence type="ECO:0000259" key="3">
    <source>
        <dbReference type="PROSITE" id="PS50948"/>
    </source>
</evidence>
<gene>
    <name evidence="5" type="ORF">GQ607_002345</name>
</gene>
<dbReference type="CDD" id="cd02440">
    <property type="entry name" value="AdoMet_MTases"/>
    <property type="match status" value="1"/>
</dbReference>
<evidence type="ECO:0000256" key="1">
    <source>
        <dbReference type="ARBA" id="ARBA00022737"/>
    </source>
</evidence>
<dbReference type="InterPro" id="IPR002889">
    <property type="entry name" value="WSC_carb-bd"/>
</dbReference>
<dbReference type="InterPro" id="IPR051589">
    <property type="entry name" value="Sialate-O-sulfotransferase"/>
</dbReference>
<dbReference type="PANTHER" id="PTHR45964:SF5">
    <property type="entry name" value="WSCD FAMILY MEMBER CG9164"/>
    <property type="match status" value="1"/>
</dbReference>
<dbReference type="PROSITE" id="PS51212">
    <property type="entry name" value="WSC"/>
    <property type="match status" value="3"/>
</dbReference>
<keyword evidence="6" id="KW-1185">Reference proteome</keyword>
<dbReference type="EMBL" id="WOWK01000007">
    <property type="protein sequence ID" value="KAF0330466.1"/>
    <property type="molecule type" value="Genomic_DNA"/>
</dbReference>
<dbReference type="SUPFAM" id="SSF53335">
    <property type="entry name" value="S-adenosyl-L-methionine-dependent methyltransferases"/>
    <property type="match status" value="1"/>
</dbReference>
<feature type="compositionally biased region" description="Low complexity" evidence="2">
    <location>
        <begin position="367"/>
        <end position="401"/>
    </location>
</feature>
<keyword evidence="1" id="KW-0677">Repeat</keyword>
<feature type="domain" description="WSC" evidence="4">
    <location>
        <begin position="51"/>
        <end position="138"/>
    </location>
</feature>
<dbReference type="SMART" id="SM00321">
    <property type="entry name" value="WSC"/>
    <property type="match status" value="3"/>
</dbReference>
<feature type="region of interest" description="Disordered" evidence="2">
    <location>
        <begin position="1125"/>
        <end position="1144"/>
    </location>
</feature>
<dbReference type="Pfam" id="PF01822">
    <property type="entry name" value="WSC"/>
    <property type="match status" value="3"/>
</dbReference>
<evidence type="ECO:0008006" key="7">
    <source>
        <dbReference type="Google" id="ProtNLM"/>
    </source>
</evidence>
<evidence type="ECO:0000259" key="4">
    <source>
        <dbReference type="PROSITE" id="PS51212"/>
    </source>
</evidence>
<comment type="caution">
    <text evidence="5">The sequence shown here is derived from an EMBL/GenBank/DDBJ whole genome shotgun (WGS) entry which is preliminary data.</text>
</comment>
<feature type="region of interest" description="Disordered" evidence="2">
    <location>
        <begin position="1304"/>
        <end position="1336"/>
    </location>
</feature>
<feature type="region of interest" description="Disordered" evidence="2">
    <location>
        <begin position="366"/>
        <end position="403"/>
    </location>
</feature>
<organism evidence="5 6">
    <name type="scientific">Colletotrichum asianum</name>
    <dbReference type="NCBI Taxonomy" id="702518"/>
    <lineage>
        <taxon>Eukaryota</taxon>
        <taxon>Fungi</taxon>
        <taxon>Dikarya</taxon>
        <taxon>Ascomycota</taxon>
        <taxon>Pezizomycotina</taxon>
        <taxon>Sordariomycetes</taxon>
        <taxon>Hypocreomycetidae</taxon>
        <taxon>Glomerellales</taxon>
        <taxon>Glomerellaceae</taxon>
        <taxon>Colletotrichum</taxon>
        <taxon>Colletotrichum gloeosporioides species complex</taxon>
    </lineage>
</organism>
<feature type="region of interest" description="Disordered" evidence="2">
    <location>
        <begin position="1778"/>
        <end position="1821"/>
    </location>
</feature>
<name>A0A8H3WKS2_9PEZI</name>
<dbReference type="OrthoDB" id="5985073at2759"/>
<proteinExistence type="predicted"/>
<reference evidence="5 6" key="1">
    <citation type="submission" date="2019-12" db="EMBL/GenBank/DDBJ databases">
        <title>A genome sequence resource for the geographically widespread anthracnose pathogen Colletotrichum asianum.</title>
        <authorList>
            <person name="Meng Y."/>
        </authorList>
    </citation>
    <scope>NUCLEOTIDE SEQUENCE [LARGE SCALE GENOMIC DNA]</scope>
    <source>
        <strain evidence="5 6">ICMP 18580</strain>
    </source>
</reference>
<evidence type="ECO:0000313" key="5">
    <source>
        <dbReference type="EMBL" id="KAF0330466.1"/>
    </source>
</evidence>
<dbReference type="InterPro" id="IPR003609">
    <property type="entry name" value="Pan_app"/>
</dbReference>
<sequence length="2180" mass="227845">MYVSSFLVHKMAKSTHFFGLGSAVLLALQAQTVISVPFNGPRAVSLPAQHGYTYQGCYVEPSNGRALETVTGSDGLTLGACADICAAAGKAYFGAECGSKLSAAATLAADDTECSFACPGNGFQKCGAGNRLSVYKNENIVTPAGPSAKAKAGSYVSAGCYSDLVQGQRALSRTRADDAMTPDMCATFCAGSAWMGVEYGKECWCGNVLGSLSLPATQQTDCNMACAGDSTSLCGGPARLNMYTLDTANGISSASSAPEIAPSAASTAVDRVGDFIHLGCWTDDAANGRTFGDLYASDDMTIKKCADWAISKGYLNFGIEYARECWAGNTVNPLATSAGPSTCNMKCMGDATESCGGPNRLDLYKYSPAPSSTSSAGASSTSSTGAGSSTSSTLPSANSAPNDAALPRAVSASLGGATIGENAQLQTVDGKTVVDLTPPDNGQASVTVAAASAPDLQSEDSVVVQLTYKTEALKKRATKRAVLSECTLTMMIGSTVIYSSRIWTTDGSYTTVTSMPTSAGITTLIIVQYCPATAVPIVIGDVAVAPAPSSSSASSSSTVIVSSTVVIIQATPSTTSTSSSRVSSTTSNAGWATYVPPSTTNAPSTTAAPAATNVAANVPTYLAGVYQAGTCSSPGYMSTCTMSGMPVATIDIVGKATASPVAASGNMQQAYEQCAGICANLDSCNSWALDRGAGVYPDATASTWWCYFYSGQVGKYHPNAYNAQFAAVVYFAKTCYSCQQRDLAALAPAPAAATTSTTSSSSTSVPAVTQAPAIPGVLTFSAPVYDSAACTFGTPPDCYLSGAPVATSGLLAVATGITGFVSSEGPFKQCAQACKQVPGCTAYALDQGTSMICYIYGGNARDYWTTFDNNYRSVAYFSAGCYNCKAASTSNLPLISSTTIRPSSTSSPVSTTSISVPTAASSPPSSSQPQVTPSSTKAVRPGAITPFSWIPTLAVPTTVTETNCPRPTADDWYTAGCTLSGGVVQTSGLVAIATGVPAPRVQNSNLFEYAYQACAQMCASMSTCYSWALDRGFWPADYSDWTCYFYSAGARLTTPQNDGNYWIVWMDKQCYACSTPAAAISSPTPSTSSSIAPAATSSANAMSSTSGAASSTSTAASSTLNANAASSTSSTVSPTTAAPATTRPPSEAYVFSASAWTSGTCITQRNNDGATPCALSGWPTPTSQSGLLAVATGIAPAPSGVFDFSKPFEVCAGACRGVNGCTTWAIDRGNWPTDLSPWSCYMYNFVNSSNYNLPGNYFRLTPYGSAYAKFAWGVTECYNCTLNQAIASSVSSSVSILVISSSSSSSRSSTVSSATSTPFSSSPSSTSSTTSGPSGTVTALATTSAPAGTVTTFSAPASTTSCGQPTGAQWYTNGCIQSGYPTATQGLIAVATGIAPNVLGDYNFDPSYQRCAVICAGISGCQGYALDRTSTVSWNCNFYNLPVMTLLKSLSPSVDYRPVVWMSMLCHNCANIVPANVLSSSSSSPSSSSSSSSSLPPFVGYPQATASPTSSTTPASSKSQSAASSSTSAAAVVCSRAASPPATANCNVKGFQQPAGGVQGSYLYAQTDCAAYCLSLGAACKSWTWVPGSGWCGIYSLAVWDAIGDSAVAGRAYKDNVMDEPACWSCPDGTAVHYLPAMDAAAESDMPMSSSRSDRLDSPRHEAGYATDITDLVSETLAASGRGWHPPPRNLVNHSIPRRDVNSTTHGAAFGQGLMPWDEHVNVQNAGEDHIMSGTAAVEPSTRAFFDPVVDAVGSSTESRDPYWSPDEPIEALMTGTGTAIRDGNGTSDLEYTDDYSQRNSLSPRGNRSAALEPHLTHPNGVRILPDMSAEQQAQESSEATTQAEGFIAVDRNELNLFDARDSSDAGYDTDTESNGSTSITSSVRDFMYENGRRYHRFREGRYNFPNDEVEQEREDMKHAMVKLLCSQKLNFASIGRFPQNILDLGTGTGAWAIEMGDQYPSAQVLGVDLSPIQPDWVPPNVKFEVDDVESAWLYNANHFDYIHSRHTVVAIKDWETLLQRSLEHLKPGGWMELQEMHHFPASANNSLSATHPVAEYWGLVGEGLMKLGVDLELAAGDRLANMMREAGFCNVTERVFHVPIGTWPRNRVLKTVGMYWRTILLDGLQAIALGPFTRGLHWSAEQTELFLVNVRKAYFDNSVLMYMPLKVVYGQKPMEFVDV</sequence>
<evidence type="ECO:0000313" key="6">
    <source>
        <dbReference type="Proteomes" id="UP000434172"/>
    </source>
</evidence>
<feature type="region of interest" description="Disordered" evidence="2">
    <location>
        <begin position="1861"/>
        <end position="1881"/>
    </location>
</feature>
<feature type="compositionally biased region" description="Low complexity" evidence="2">
    <location>
        <begin position="899"/>
        <end position="936"/>
    </location>
</feature>
<accession>A0A8H3WKS2</accession>
<dbReference type="Pfam" id="PF13489">
    <property type="entry name" value="Methyltransf_23"/>
    <property type="match status" value="1"/>
</dbReference>
<dbReference type="PROSITE" id="PS50948">
    <property type="entry name" value="PAN"/>
    <property type="match status" value="1"/>
</dbReference>
<evidence type="ECO:0000256" key="2">
    <source>
        <dbReference type="SAM" id="MobiDB-lite"/>
    </source>
</evidence>